<keyword evidence="2" id="KW-0813">Transport</keyword>
<evidence type="ECO:0000256" key="2">
    <source>
        <dbReference type="ARBA" id="ARBA00022448"/>
    </source>
</evidence>
<dbReference type="PANTHER" id="PTHR43266:SF9">
    <property type="entry name" value="PERMEASE, MAJOR FACILITATOR SUPERFAMILY-RELATED"/>
    <property type="match status" value="1"/>
</dbReference>
<evidence type="ECO:0000256" key="6">
    <source>
        <dbReference type="ARBA" id="ARBA00023136"/>
    </source>
</evidence>
<feature type="transmembrane region" description="Helical" evidence="7">
    <location>
        <begin position="326"/>
        <end position="348"/>
    </location>
</feature>
<evidence type="ECO:0000256" key="1">
    <source>
        <dbReference type="ARBA" id="ARBA00004651"/>
    </source>
</evidence>
<dbReference type="InterPro" id="IPR020846">
    <property type="entry name" value="MFS_dom"/>
</dbReference>
<comment type="subcellular location">
    <subcellularLocation>
        <location evidence="1">Cell membrane</location>
        <topology evidence="1">Multi-pass membrane protein</topology>
    </subcellularLocation>
</comment>
<proteinExistence type="predicted"/>
<reference evidence="9 10" key="1">
    <citation type="submission" date="2023-07" db="EMBL/GenBank/DDBJ databases">
        <title>Genomic Encyclopedia of Type Strains, Phase IV (KMG-IV): sequencing the most valuable type-strain genomes for metagenomic binning, comparative biology and taxonomic classification.</title>
        <authorList>
            <person name="Goeker M."/>
        </authorList>
    </citation>
    <scope>NUCLEOTIDE SEQUENCE [LARGE SCALE GENOMIC DNA]</scope>
    <source>
        <strain evidence="9 10">DSM 45903</strain>
    </source>
</reference>
<dbReference type="PROSITE" id="PS50850">
    <property type="entry name" value="MFS"/>
    <property type="match status" value="1"/>
</dbReference>
<accession>A0ABU1IQ24</accession>
<keyword evidence="5 7" id="KW-1133">Transmembrane helix</keyword>
<dbReference type="Proteomes" id="UP001185012">
    <property type="component" value="Unassembled WGS sequence"/>
</dbReference>
<name>A0ABU1IQ24_9BACL</name>
<dbReference type="InterPro" id="IPR011701">
    <property type="entry name" value="MFS"/>
</dbReference>
<evidence type="ECO:0000313" key="10">
    <source>
        <dbReference type="Proteomes" id="UP001185012"/>
    </source>
</evidence>
<evidence type="ECO:0000256" key="5">
    <source>
        <dbReference type="ARBA" id="ARBA00022989"/>
    </source>
</evidence>
<keyword evidence="3" id="KW-1003">Cell membrane</keyword>
<feature type="transmembrane region" description="Helical" evidence="7">
    <location>
        <begin position="102"/>
        <end position="130"/>
    </location>
</feature>
<gene>
    <name evidence="9" type="ORF">JOE21_002890</name>
</gene>
<dbReference type="InterPro" id="IPR036259">
    <property type="entry name" value="MFS_trans_sf"/>
</dbReference>
<feature type="transmembrane region" description="Helical" evidence="7">
    <location>
        <begin position="389"/>
        <end position="411"/>
    </location>
</feature>
<dbReference type="CDD" id="cd06173">
    <property type="entry name" value="MFS_MefA_like"/>
    <property type="match status" value="1"/>
</dbReference>
<feature type="transmembrane region" description="Helical" evidence="7">
    <location>
        <begin position="25"/>
        <end position="45"/>
    </location>
</feature>
<evidence type="ECO:0000256" key="7">
    <source>
        <dbReference type="SAM" id="Phobius"/>
    </source>
</evidence>
<evidence type="ECO:0000256" key="3">
    <source>
        <dbReference type="ARBA" id="ARBA00022475"/>
    </source>
</evidence>
<feature type="transmembrane region" description="Helical" evidence="7">
    <location>
        <begin position="184"/>
        <end position="203"/>
    </location>
</feature>
<dbReference type="Gene3D" id="1.20.1250.20">
    <property type="entry name" value="MFS general substrate transporter like domains"/>
    <property type="match status" value="1"/>
</dbReference>
<evidence type="ECO:0000313" key="9">
    <source>
        <dbReference type="EMBL" id="MDR6226880.1"/>
    </source>
</evidence>
<keyword evidence="6 7" id="KW-0472">Membrane</keyword>
<keyword evidence="4 7" id="KW-0812">Transmembrane</keyword>
<feature type="transmembrane region" description="Helical" evidence="7">
    <location>
        <begin position="300"/>
        <end position="320"/>
    </location>
</feature>
<sequence>MSQSLAVTEQQPQERKHSSLFRNHAFLFAWLSSLFTSFATAIYLLSESWYVVNHLKMGASLGLVLMATAIPRLLLMPIGGILADRIRRTRILFLSDCTRCGLLLIMVICFLLDVLTFKWLLVFALIYGVLDAFYWPASSSLIPVIVPKEQLAQANSIIEMTRQAGYMGGPLLGALVLTVASYDWLFGVIALILLFGALWILFIRDPQTRMGQEQENTSFLQDGKDVFLFARQDSFLIALLLTVFIVSLLLTGPLSVAIPLFVEQNSGTALHLSYLEISIAVGMLLGGLTIASVKLKKKRALLAWGCLSTFGGCVFSLGIASQWTAAILALLAGGVVLTMGNTLLVTLLQERTPTDKIGRVMSLVTTATTGLVPLSHGMVTMFLNNGVALSSLLLIFGGLSFFFCLILMATLKTIRTVD</sequence>
<dbReference type="SUPFAM" id="SSF103473">
    <property type="entry name" value="MFS general substrate transporter"/>
    <property type="match status" value="1"/>
</dbReference>
<feature type="transmembrane region" description="Helical" evidence="7">
    <location>
        <begin position="235"/>
        <end position="262"/>
    </location>
</feature>
<feature type="transmembrane region" description="Helical" evidence="7">
    <location>
        <begin position="360"/>
        <end position="383"/>
    </location>
</feature>
<comment type="caution">
    <text evidence="9">The sequence shown here is derived from an EMBL/GenBank/DDBJ whole genome shotgun (WGS) entry which is preliminary data.</text>
</comment>
<dbReference type="Pfam" id="PF07690">
    <property type="entry name" value="MFS_1"/>
    <property type="match status" value="1"/>
</dbReference>
<evidence type="ECO:0000259" key="8">
    <source>
        <dbReference type="PROSITE" id="PS50850"/>
    </source>
</evidence>
<dbReference type="RefSeq" id="WP_309867379.1">
    <property type="nucleotide sequence ID" value="NZ_JAVDQG010000006.1"/>
</dbReference>
<dbReference type="EMBL" id="JAVDQG010000006">
    <property type="protein sequence ID" value="MDR6226880.1"/>
    <property type="molecule type" value="Genomic_DNA"/>
</dbReference>
<feature type="domain" description="Major facilitator superfamily (MFS) profile" evidence="8">
    <location>
        <begin position="25"/>
        <end position="415"/>
    </location>
</feature>
<protein>
    <submittedName>
        <fullName evidence="9">MFS family permease</fullName>
    </submittedName>
</protein>
<organism evidence="9 10">
    <name type="scientific">Desmospora profundinema</name>
    <dbReference type="NCBI Taxonomy" id="1571184"/>
    <lineage>
        <taxon>Bacteria</taxon>
        <taxon>Bacillati</taxon>
        <taxon>Bacillota</taxon>
        <taxon>Bacilli</taxon>
        <taxon>Bacillales</taxon>
        <taxon>Thermoactinomycetaceae</taxon>
        <taxon>Desmospora</taxon>
    </lineage>
</organism>
<evidence type="ECO:0000256" key="4">
    <source>
        <dbReference type="ARBA" id="ARBA00022692"/>
    </source>
</evidence>
<feature type="transmembrane region" description="Helical" evidence="7">
    <location>
        <begin position="57"/>
        <end position="82"/>
    </location>
</feature>
<dbReference type="PANTHER" id="PTHR43266">
    <property type="entry name" value="MACROLIDE-EFFLUX PROTEIN"/>
    <property type="match status" value="1"/>
</dbReference>
<feature type="transmembrane region" description="Helical" evidence="7">
    <location>
        <begin position="274"/>
        <end position="293"/>
    </location>
</feature>
<keyword evidence="10" id="KW-1185">Reference proteome</keyword>